<evidence type="ECO:0008006" key="3">
    <source>
        <dbReference type="Google" id="ProtNLM"/>
    </source>
</evidence>
<dbReference type="VEuPathDB" id="AmoebaDB:EHI7A_068270"/>
<dbReference type="EMBL" id="AK419508">
    <property type="protein sequence ID" value="BAN38180.1"/>
    <property type="molecule type" value="mRNA"/>
</dbReference>
<sequence length="335" mass="39236">MRLSELVKSAIDNEEVNPSLHRFNQILHVLKSIPKAVPSLICQFNLRCLEFLKSYISRKEMYFMLCLIDHIISNYEPFRKGFATKETFENFRQVAQYNNFSIFSKKNSFLSEKCKEFAYQWRIYPEMELFAHWSKDHLPINPEVKISNGSLESTARTVEEYILLVGDILEEYEAKKKKPKGYDQLIKNARELYTEFTESLDESIFNGEINEKEKAELNELEKDFRTILSIMESQIEPNSFNEKEYKKSKSALPYTSSKIFLREETPKIISEIVLKRSESQSDYSKTETNYESYPVQRESSSRVSPSILKPLADYGILNPVSRKAGPMTYQMLEDD</sequence>
<evidence type="ECO:0000313" key="2">
    <source>
        <dbReference type="EMBL" id="BAN38180.1"/>
    </source>
</evidence>
<evidence type="ECO:0000256" key="1">
    <source>
        <dbReference type="SAM" id="MobiDB-lite"/>
    </source>
</evidence>
<feature type="region of interest" description="Disordered" evidence="1">
    <location>
        <begin position="280"/>
        <end position="301"/>
    </location>
</feature>
<proteinExistence type="evidence at transcript level"/>
<dbReference type="AlphaFoldDB" id="A0A060N1Y1"/>
<dbReference type="VEuPathDB" id="AmoebaDB:EHI5A_021800"/>
<dbReference type="VEuPathDB" id="AmoebaDB:EHI_004370"/>
<protein>
    <recommendedName>
        <fullName evidence="3">Antigen</fullName>
    </recommendedName>
</protein>
<organism evidence="2">
    <name type="scientific">Entamoeba histolytica</name>
    <dbReference type="NCBI Taxonomy" id="5759"/>
    <lineage>
        <taxon>Eukaryota</taxon>
        <taxon>Amoebozoa</taxon>
        <taxon>Evosea</taxon>
        <taxon>Archamoebae</taxon>
        <taxon>Mastigamoebida</taxon>
        <taxon>Entamoebidae</taxon>
        <taxon>Entamoeba</taxon>
    </lineage>
</organism>
<accession>A0A060N1Y1</accession>
<dbReference type="VEuPathDB" id="AmoebaDB:EHI8A_071130"/>
<reference evidence="2" key="1">
    <citation type="submission" date="2012-06" db="EMBL/GenBank/DDBJ databases">
        <title>Short 5' UTR of Entamoeba genes.</title>
        <authorList>
            <person name="Hiranuka K."/>
            <person name="Kumagai M."/>
            <person name="Wakaguri H."/>
            <person name="Suzuki Y."/>
            <person name="Sugano S."/>
            <person name="Watanabe J."/>
            <person name="Makioka A."/>
        </authorList>
    </citation>
    <scope>NUCLEOTIDE SEQUENCE</scope>
    <source>
        <strain evidence="2">HM-1:IMSS</strain>
    </source>
</reference>
<name>A0A060N1Y1_ENTHI</name>
<dbReference type="VEuPathDB" id="AmoebaDB:KM1_128470"/>